<protein>
    <submittedName>
        <fullName evidence="1">Uncharacterized protein</fullName>
    </submittedName>
</protein>
<accession>A0ACC3YJK1</accession>
<gene>
    <name evidence="1" type="ORF">CTRU02_214117</name>
</gene>
<reference evidence="1 2" key="1">
    <citation type="journal article" date="2020" name="Phytopathology">
        <title>Genome Sequence Resources of Colletotrichum truncatum, C. plurivorum, C. musicola, and C. sojae: Four Species Pathogenic to Soybean (Glycine max).</title>
        <authorList>
            <person name="Rogerio F."/>
            <person name="Boufleur T.R."/>
            <person name="Ciampi-Guillardi M."/>
            <person name="Sukno S.A."/>
            <person name="Thon M.R."/>
            <person name="Massola Junior N.S."/>
            <person name="Baroncelli R."/>
        </authorList>
    </citation>
    <scope>NUCLEOTIDE SEQUENCE [LARGE SCALE GENOMIC DNA]</scope>
    <source>
        <strain evidence="1 2">CMES1059</strain>
    </source>
</reference>
<name>A0ACC3YJK1_COLTU</name>
<proteinExistence type="predicted"/>
<organism evidence="1 2">
    <name type="scientific">Colletotrichum truncatum</name>
    <name type="common">Anthracnose fungus</name>
    <name type="synonym">Colletotrichum capsici</name>
    <dbReference type="NCBI Taxonomy" id="5467"/>
    <lineage>
        <taxon>Eukaryota</taxon>
        <taxon>Fungi</taxon>
        <taxon>Dikarya</taxon>
        <taxon>Ascomycota</taxon>
        <taxon>Pezizomycotina</taxon>
        <taxon>Sordariomycetes</taxon>
        <taxon>Hypocreomycetidae</taxon>
        <taxon>Glomerellales</taxon>
        <taxon>Glomerellaceae</taxon>
        <taxon>Colletotrichum</taxon>
        <taxon>Colletotrichum truncatum species complex</taxon>
    </lineage>
</organism>
<comment type="caution">
    <text evidence="1">The sequence shown here is derived from an EMBL/GenBank/DDBJ whole genome shotgun (WGS) entry which is preliminary data.</text>
</comment>
<evidence type="ECO:0000313" key="1">
    <source>
        <dbReference type="EMBL" id="KAL0931382.1"/>
    </source>
</evidence>
<dbReference type="EMBL" id="VUJX02000010">
    <property type="protein sequence ID" value="KAL0931382.1"/>
    <property type="molecule type" value="Genomic_DNA"/>
</dbReference>
<dbReference type="Proteomes" id="UP000805649">
    <property type="component" value="Unassembled WGS sequence"/>
</dbReference>
<evidence type="ECO:0000313" key="2">
    <source>
        <dbReference type="Proteomes" id="UP000805649"/>
    </source>
</evidence>
<sequence>MEEQHNGDPIRDVDATSDPTSSTTLSSSELTLRFPRPQGNKHLASWISSSEPDIMDPSSTTEDAGELAESTYEFINTDDDIESQDDRGTEAEAESLSSFDYARPDDVHSLDGIERTDDTASRSDMESDDDDAAEDRSRASSIQYAEESLMNPSSRVATPPLDADGAGHASSYSNKTALLRQPIEFDETENPICIKQVSVKHVTHHFPEPNPRQVAYVSVRQTMAPSCLDTNGPFRVVYVGNRGAKADIEEKILSALAASERRRATEDASPTSSSVSLEVDHCTAATETVHQREQFPGEIVYSITINHDRTFQSAFVSSGSLNQPSWNPPHVAIFNVTDNDDETSRKTREAAWEFMQRHAVPCIFISDTELFQNPTESWSDMINEHALHRYVEFTDQACPSVRLPIGLETFKEIDDRQMNRNLAYLTGLCKTVEEYQPHRCSNVYAQSMKAFRDVHQFTVSTLEDVDLWTLAQTFGLSIIVATALVLSNWYIGGSSALVPAGTTALFSSAPVVSTATASVSTSTITINLTSTTTIRVPQAKASSSNTAVAPFAELADFIADRFPESQKTYVCSAEKYSHNEILVKIPSGTKITWLAKDSITIDVLKGDQAVKTKFSSIDEGILIEIPRKEAHGVLTIAVNTTKKPKVNETFLIDFGQTALEQCLGYGKSIAHQLVDLANTAGQQGAEQIASLGSWKTSITEDMREVSARLSKDTEKTVNYIKNWWTPAKLTKALQDVRQSRQAQETMEWADMKHKRAQIQSWLLWLRLTRQTEKHNTYLEKAQKYLANKKLAAEKANKERLDRERLEQRARRKRERLEARCQSGFSRWTQQCKQQG</sequence>
<keyword evidence="2" id="KW-1185">Reference proteome</keyword>